<dbReference type="AlphaFoldDB" id="A0A062VHP2"/>
<comment type="caution">
    <text evidence="2">The sequence shown here is derived from an EMBL/GenBank/DDBJ whole genome shotgun (WGS) entry which is preliminary data.</text>
</comment>
<accession>A0A062VHP2</accession>
<dbReference type="RefSeq" id="WP_084324300.1">
    <property type="nucleotide sequence ID" value="NZ_ARYM01000013.1"/>
</dbReference>
<dbReference type="OrthoDB" id="9930455at2"/>
<dbReference type="InterPro" id="IPR030972">
    <property type="entry name" value="UrcA_uranyl"/>
</dbReference>
<organism evidence="2 3">
    <name type="scientific">Hyphomonas polymorpha PS728</name>
    <dbReference type="NCBI Taxonomy" id="1280954"/>
    <lineage>
        <taxon>Bacteria</taxon>
        <taxon>Pseudomonadati</taxon>
        <taxon>Pseudomonadota</taxon>
        <taxon>Alphaproteobacteria</taxon>
        <taxon>Hyphomonadales</taxon>
        <taxon>Hyphomonadaceae</taxon>
        <taxon>Hyphomonas</taxon>
    </lineage>
</organism>
<evidence type="ECO:0000313" key="2">
    <source>
        <dbReference type="EMBL" id="KCZ98085.1"/>
    </source>
</evidence>
<evidence type="ECO:0000313" key="3">
    <source>
        <dbReference type="Proteomes" id="UP000027100"/>
    </source>
</evidence>
<evidence type="ECO:0008006" key="4">
    <source>
        <dbReference type="Google" id="ProtNLM"/>
    </source>
</evidence>
<name>A0A062VHP2_9PROT</name>
<feature type="chain" id="PRO_5001619076" description="UrcA family protein" evidence="1">
    <location>
        <begin position="22"/>
        <end position="113"/>
    </location>
</feature>
<keyword evidence="3" id="KW-1185">Reference proteome</keyword>
<reference evidence="2 3" key="1">
    <citation type="journal article" date="2014" name="Antonie Van Leeuwenhoek">
        <title>Hyphomonas beringensis sp. nov. and Hyphomonas chukchiensis sp. nov., isolated from surface seawater of the Bering Sea and Chukchi Sea.</title>
        <authorList>
            <person name="Li C."/>
            <person name="Lai Q."/>
            <person name="Li G."/>
            <person name="Dong C."/>
            <person name="Wang J."/>
            <person name="Liao Y."/>
            <person name="Shao Z."/>
        </authorList>
    </citation>
    <scope>NUCLEOTIDE SEQUENCE [LARGE SCALE GENOMIC DNA]</scope>
    <source>
        <strain evidence="2 3">PS728</strain>
    </source>
</reference>
<feature type="signal peptide" evidence="1">
    <location>
        <begin position="1"/>
        <end position="21"/>
    </location>
</feature>
<keyword evidence="1" id="KW-0732">Signal</keyword>
<dbReference type="EMBL" id="ARYM01000013">
    <property type="protein sequence ID" value="KCZ98085.1"/>
    <property type="molecule type" value="Genomic_DNA"/>
</dbReference>
<dbReference type="Proteomes" id="UP000027100">
    <property type="component" value="Unassembled WGS sequence"/>
</dbReference>
<gene>
    <name evidence="2" type="ORF">HPO_12243</name>
</gene>
<dbReference type="NCBIfam" id="TIGR04433">
    <property type="entry name" value="UrcA_uranyl"/>
    <property type="match status" value="1"/>
</dbReference>
<sequence>MLKATSMILAAAMALTPVAAAGSLKEVTLSMDYDPALLTTEAGVETLVSELESKARKLCSQRVPALGSIYLDADCSASLVKAAVQQIHADQASSVELAPGFQRLAAVDYALAN</sequence>
<proteinExistence type="predicted"/>
<protein>
    <recommendedName>
        <fullName evidence="4">UrcA family protein</fullName>
    </recommendedName>
</protein>
<evidence type="ECO:0000256" key="1">
    <source>
        <dbReference type="SAM" id="SignalP"/>
    </source>
</evidence>
<dbReference type="PATRIC" id="fig|1280954.3.peg.2478"/>